<evidence type="ECO:0000259" key="10">
    <source>
        <dbReference type="PROSITE" id="PS51012"/>
    </source>
</evidence>
<dbReference type="KEGG" id="ntr:B0W44_16570"/>
<evidence type="ECO:0000256" key="9">
    <source>
        <dbReference type="RuleBase" id="RU361157"/>
    </source>
</evidence>
<sequence>MLSTIRNYRELIYFLVHKELRVKYRNSFFGFFWTLLEPLGMMAIYTVVFSIIIRFKVDNYPLFILSGLIPWMFLSNSIQKGAKSLTVNASLIKKIYFPRQIFPLSTVLTNFIHFLPALALVLILALITEGGEIPFLRLLALPLIILLQALLVLSITIVLSVMNVYYKDVEIILTVVLRGWMYLSPIIYPLSFVPEQFIDWYLLNPMAVILSLYRWVFFSDITVPGDFIIYVVTLCVVALTISWKLFDRMSRRVGEII</sequence>
<feature type="transmembrane region" description="Helical" evidence="9">
    <location>
        <begin position="197"/>
        <end position="215"/>
    </location>
</feature>
<feature type="transmembrane region" description="Helical" evidence="9">
    <location>
        <begin position="171"/>
        <end position="190"/>
    </location>
</feature>
<organism evidence="11 12">
    <name type="scientific">Novibacillus thermophilus</name>
    <dbReference type="NCBI Taxonomy" id="1471761"/>
    <lineage>
        <taxon>Bacteria</taxon>
        <taxon>Bacillati</taxon>
        <taxon>Bacillota</taxon>
        <taxon>Bacilli</taxon>
        <taxon>Bacillales</taxon>
        <taxon>Thermoactinomycetaceae</taxon>
        <taxon>Novibacillus</taxon>
    </lineage>
</organism>
<dbReference type="OrthoDB" id="9794365at2"/>
<dbReference type="PANTHER" id="PTHR30413">
    <property type="entry name" value="INNER MEMBRANE TRANSPORT PERMEASE"/>
    <property type="match status" value="1"/>
</dbReference>
<keyword evidence="12" id="KW-1185">Reference proteome</keyword>
<evidence type="ECO:0000313" key="11">
    <source>
        <dbReference type="EMBL" id="AQS57122.1"/>
    </source>
</evidence>
<keyword evidence="3 9" id="KW-0813">Transport</keyword>
<feature type="transmembrane region" description="Helical" evidence="9">
    <location>
        <begin position="227"/>
        <end position="246"/>
    </location>
</feature>
<feature type="transmembrane region" description="Helical" evidence="9">
    <location>
        <begin position="139"/>
        <end position="165"/>
    </location>
</feature>
<evidence type="ECO:0000256" key="1">
    <source>
        <dbReference type="ARBA" id="ARBA00004429"/>
    </source>
</evidence>
<evidence type="ECO:0000256" key="5">
    <source>
        <dbReference type="ARBA" id="ARBA00022519"/>
    </source>
</evidence>
<dbReference type="STRING" id="1471761.B0W44_16570"/>
<dbReference type="PROSITE" id="PS51012">
    <property type="entry name" value="ABC_TM2"/>
    <property type="match status" value="1"/>
</dbReference>
<keyword evidence="6 9" id="KW-0812">Transmembrane</keyword>
<dbReference type="GO" id="GO:0140359">
    <property type="term" value="F:ABC-type transporter activity"/>
    <property type="evidence" value="ECO:0007669"/>
    <property type="project" value="InterPro"/>
</dbReference>
<accession>A0A1U9KAR7</accession>
<evidence type="ECO:0000313" key="12">
    <source>
        <dbReference type="Proteomes" id="UP000188603"/>
    </source>
</evidence>
<evidence type="ECO:0000256" key="8">
    <source>
        <dbReference type="ARBA" id="ARBA00023136"/>
    </source>
</evidence>
<evidence type="ECO:0000256" key="2">
    <source>
        <dbReference type="ARBA" id="ARBA00007783"/>
    </source>
</evidence>
<dbReference type="PANTHER" id="PTHR30413:SF8">
    <property type="entry name" value="TRANSPORT PERMEASE PROTEIN"/>
    <property type="match status" value="1"/>
</dbReference>
<dbReference type="PRINTS" id="PR00164">
    <property type="entry name" value="ABC2TRNSPORT"/>
</dbReference>
<dbReference type="GO" id="GO:0015920">
    <property type="term" value="P:lipopolysaccharide transport"/>
    <property type="evidence" value="ECO:0007669"/>
    <property type="project" value="TreeGrafter"/>
</dbReference>
<keyword evidence="5" id="KW-0997">Cell inner membrane</keyword>
<keyword evidence="4 9" id="KW-1003">Cell membrane</keyword>
<dbReference type="EMBL" id="CP019699">
    <property type="protein sequence ID" value="AQS57122.1"/>
    <property type="molecule type" value="Genomic_DNA"/>
</dbReference>
<dbReference type="InterPro" id="IPR013525">
    <property type="entry name" value="ABC2_TM"/>
</dbReference>
<dbReference type="RefSeq" id="WP_077720986.1">
    <property type="nucleotide sequence ID" value="NZ_CP019699.1"/>
</dbReference>
<comment type="subcellular location">
    <subcellularLocation>
        <location evidence="1">Cell inner membrane</location>
        <topology evidence="1">Multi-pass membrane protein</topology>
    </subcellularLocation>
    <subcellularLocation>
        <location evidence="9">Cell membrane</location>
        <topology evidence="9">Multi-pass membrane protein</topology>
    </subcellularLocation>
</comment>
<keyword evidence="8 9" id="KW-0472">Membrane</keyword>
<feature type="domain" description="ABC transmembrane type-2" evidence="10">
    <location>
        <begin position="29"/>
        <end position="249"/>
    </location>
</feature>
<evidence type="ECO:0000256" key="4">
    <source>
        <dbReference type="ARBA" id="ARBA00022475"/>
    </source>
</evidence>
<protein>
    <recommendedName>
        <fullName evidence="9">Transport permease protein</fullName>
    </recommendedName>
</protein>
<reference evidence="11 12" key="1">
    <citation type="journal article" date="2015" name="Int. J. Syst. Evol. Microbiol.">
        <title>Novibacillus thermophilus gen. nov., sp. nov., a Gram-staining-negative and moderately thermophilic member of the family Thermoactinomycetaceae.</title>
        <authorList>
            <person name="Yang G."/>
            <person name="Chen J."/>
            <person name="Zhou S."/>
        </authorList>
    </citation>
    <scope>NUCLEOTIDE SEQUENCE [LARGE SCALE GENOMIC DNA]</scope>
    <source>
        <strain evidence="11 12">SG-1</strain>
    </source>
</reference>
<feature type="transmembrane region" description="Helical" evidence="9">
    <location>
        <begin position="107"/>
        <end position="127"/>
    </location>
</feature>
<dbReference type="Proteomes" id="UP000188603">
    <property type="component" value="Chromosome"/>
</dbReference>
<dbReference type="InterPro" id="IPR047817">
    <property type="entry name" value="ABC2_TM_bact-type"/>
</dbReference>
<dbReference type="AlphaFoldDB" id="A0A1U9KAR7"/>
<dbReference type="InterPro" id="IPR000412">
    <property type="entry name" value="ABC_2_transport"/>
</dbReference>
<name>A0A1U9KAR7_9BACL</name>
<evidence type="ECO:0000256" key="3">
    <source>
        <dbReference type="ARBA" id="ARBA00022448"/>
    </source>
</evidence>
<dbReference type="Pfam" id="PF01061">
    <property type="entry name" value="ABC2_membrane"/>
    <property type="match status" value="1"/>
</dbReference>
<gene>
    <name evidence="11" type="ORF">B0W44_16570</name>
</gene>
<proteinExistence type="inferred from homology"/>
<dbReference type="GO" id="GO:0043190">
    <property type="term" value="C:ATP-binding cassette (ABC) transporter complex"/>
    <property type="evidence" value="ECO:0007669"/>
    <property type="project" value="InterPro"/>
</dbReference>
<evidence type="ECO:0000256" key="7">
    <source>
        <dbReference type="ARBA" id="ARBA00022989"/>
    </source>
</evidence>
<evidence type="ECO:0000256" key="6">
    <source>
        <dbReference type="ARBA" id="ARBA00022692"/>
    </source>
</evidence>
<comment type="similarity">
    <text evidence="2 9">Belongs to the ABC-2 integral membrane protein family.</text>
</comment>
<feature type="transmembrane region" description="Helical" evidence="9">
    <location>
        <begin position="28"/>
        <end position="53"/>
    </location>
</feature>
<keyword evidence="7 9" id="KW-1133">Transmembrane helix</keyword>